<evidence type="ECO:0000256" key="3">
    <source>
        <dbReference type="SAM" id="MobiDB-lite"/>
    </source>
</evidence>
<protein>
    <recommendedName>
        <fullName evidence="6">Legume lectin domain-containing protein</fullName>
    </recommendedName>
</protein>
<keyword evidence="2" id="KW-0430">Lectin</keyword>
<keyword evidence="4" id="KW-1133">Transmembrane helix</keyword>
<dbReference type="SUPFAM" id="SSF56112">
    <property type="entry name" value="Protein kinase-like (PK-like)"/>
    <property type="match status" value="1"/>
</dbReference>
<comment type="similarity">
    <text evidence="1">Belongs to the leguminous lectin family.</text>
</comment>
<keyword evidence="8" id="KW-1185">Reference proteome</keyword>
<dbReference type="InterPro" id="IPR011009">
    <property type="entry name" value="Kinase-like_dom_sf"/>
</dbReference>
<feature type="domain" description="Legume lectin" evidence="6">
    <location>
        <begin position="21"/>
        <end position="258"/>
    </location>
</feature>
<dbReference type="Gene3D" id="3.30.200.20">
    <property type="entry name" value="Phosphorylase Kinase, domain 1"/>
    <property type="match status" value="1"/>
</dbReference>
<evidence type="ECO:0000259" key="6">
    <source>
        <dbReference type="Pfam" id="PF00139"/>
    </source>
</evidence>
<organism evidence="7 8">
    <name type="scientific">Stephania japonica</name>
    <dbReference type="NCBI Taxonomy" id="461633"/>
    <lineage>
        <taxon>Eukaryota</taxon>
        <taxon>Viridiplantae</taxon>
        <taxon>Streptophyta</taxon>
        <taxon>Embryophyta</taxon>
        <taxon>Tracheophyta</taxon>
        <taxon>Spermatophyta</taxon>
        <taxon>Magnoliopsida</taxon>
        <taxon>Ranunculales</taxon>
        <taxon>Menispermaceae</taxon>
        <taxon>Menispermoideae</taxon>
        <taxon>Cissampelideae</taxon>
        <taxon>Stephania</taxon>
    </lineage>
</organism>
<dbReference type="InterPro" id="IPR001220">
    <property type="entry name" value="Legume_lectin_dom"/>
</dbReference>
<accession>A0AAP0EP12</accession>
<dbReference type="Proteomes" id="UP001417504">
    <property type="component" value="Unassembled WGS sequence"/>
</dbReference>
<evidence type="ECO:0000313" key="8">
    <source>
        <dbReference type="Proteomes" id="UP001417504"/>
    </source>
</evidence>
<evidence type="ECO:0000256" key="2">
    <source>
        <dbReference type="ARBA" id="ARBA00022734"/>
    </source>
</evidence>
<keyword evidence="4" id="KW-0812">Transmembrane</keyword>
<dbReference type="PANTHER" id="PTHR32401:SF49">
    <property type="entry name" value="OS10G0129200 PROTEIN"/>
    <property type="match status" value="1"/>
</dbReference>
<dbReference type="Pfam" id="PF00139">
    <property type="entry name" value="Lectin_legB"/>
    <property type="match status" value="1"/>
</dbReference>
<dbReference type="Gene3D" id="2.60.120.200">
    <property type="match status" value="1"/>
</dbReference>
<dbReference type="PANTHER" id="PTHR32401">
    <property type="entry name" value="CONCANAVALIN A-LIKE LECTIN FAMILY PROTEIN"/>
    <property type="match status" value="1"/>
</dbReference>
<dbReference type="GO" id="GO:0030246">
    <property type="term" value="F:carbohydrate binding"/>
    <property type="evidence" value="ECO:0007669"/>
    <property type="project" value="UniProtKB-KW"/>
</dbReference>
<comment type="caution">
    <text evidence="7">The sequence shown here is derived from an EMBL/GenBank/DDBJ whole genome shotgun (WGS) entry which is preliminary data.</text>
</comment>
<feature type="region of interest" description="Disordered" evidence="3">
    <location>
        <begin position="258"/>
        <end position="279"/>
    </location>
</feature>
<keyword evidence="5" id="KW-0732">Signal</keyword>
<dbReference type="InterPro" id="IPR019825">
    <property type="entry name" value="Lectin_legB_Mn/Ca_BS"/>
</dbReference>
<reference evidence="7 8" key="1">
    <citation type="submission" date="2024-01" db="EMBL/GenBank/DDBJ databases">
        <title>Genome assemblies of Stephania.</title>
        <authorList>
            <person name="Yang L."/>
        </authorList>
    </citation>
    <scope>NUCLEOTIDE SEQUENCE [LARGE SCALE GENOMIC DNA]</scope>
    <source>
        <strain evidence="7">QJT</strain>
        <tissue evidence="7">Leaf</tissue>
    </source>
</reference>
<gene>
    <name evidence="7" type="ORF">Sjap_022508</name>
</gene>
<evidence type="ECO:0000256" key="4">
    <source>
        <dbReference type="SAM" id="Phobius"/>
    </source>
</evidence>
<evidence type="ECO:0000313" key="7">
    <source>
        <dbReference type="EMBL" id="KAK9097011.1"/>
    </source>
</evidence>
<dbReference type="EMBL" id="JBBNAE010000009">
    <property type="protein sequence ID" value="KAK9097011.1"/>
    <property type="molecule type" value="Genomic_DNA"/>
</dbReference>
<dbReference type="InterPro" id="IPR050258">
    <property type="entry name" value="Leguminous_Lectin"/>
</dbReference>
<feature type="transmembrane region" description="Helical" evidence="4">
    <location>
        <begin position="283"/>
        <end position="305"/>
    </location>
</feature>
<dbReference type="AlphaFoldDB" id="A0AAP0EP12"/>
<evidence type="ECO:0000256" key="1">
    <source>
        <dbReference type="ARBA" id="ARBA00007606"/>
    </source>
</evidence>
<name>A0AAP0EP12_9MAGN</name>
<keyword evidence="4" id="KW-0472">Membrane</keyword>
<dbReference type="PROSITE" id="PS00307">
    <property type="entry name" value="LECTIN_LEGUME_BETA"/>
    <property type="match status" value="1"/>
</dbReference>
<proteinExistence type="inferred from homology"/>
<sequence length="398" mass="44255">MFSHFLLLLSLFLLISNVSTTSFNYRFFDSPKKQNFQGNYSLRDGFILLNTDQNGAPLNDSVGRVLHAEPVHLWDSSTGKVADFTTRFSFMIEMLYPPYGADGMAFFIAPNGSQIPPNSYGGSFGIFYKNNKFNSTQNPIVAVEFDTFRNWFDPSGDHVGIDINSVVSEVTWNTTLKYDNRTRGNAWIGYNSTTKTLGVYLSFDQNPVFDGKYVLTHVVDLKNVLPEWVNVGLSAATGSTLEAHNIYTWEFNSTEFPAEPGTRGSQFPQESGTGNGGEKKNNIGMVIGLAVGGTTLAGGIGLVFYHLRKKRKGRHEEVNIFDASGEHNYVRGAGARRFTYKELDRATSHFAKDGKLGKGGFGEVYRGFVNDQLECGCQKSVKRVQAREEGVCIRSKDY</sequence>
<dbReference type="InterPro" id="IPR000985">
    <property type="entry name" value="Lectin_LegA_CS"/>
</dbReference>
<evidence type="ECO:0000256" key="5">
    <source>
        <dbReference type="SAM" id="SignalP"/>
    </source>
</evidence>
<dbReference type="InterPro" id="IPR013320">
    <property type="entry name" value="ConA-like_dom_sf"/>
</dbReference>
<feature type="compositionally biased region" description="Polar residues" evidence="3">
    <location>
        <begin position="263"/>
        <end position="272"/>
    </location>
</feature>
<feature type="chain" id="PRO_5042887164" description="Legume lectin domain-containing protein" evidence="5">
    <location>
        <begin position="21"/>
        <end position="398"/>
    </location>
</feature>
<feature type="signal peptide" evidence="5">
    <location>
        <begin position="1"/>
        <end position="20"/>
    </location>
</feature>
<dbReference type="PROSITE" id="PS00308">
    <property type="entry name" value="LECTIN_LEGUME_ALPHA"/>
    <property type="match status" value="1"/>
</dbReference>
<dbReference type="CDD" id="cd06899">
    <property type="entry name" value="lectin_legume_LecRK_Arcelin_ConA"/>
    <property type="match status" value="1"/>
</dbReference>
<dbReference type="SUPFAM" id="SSF49899">
    <property type="entry name" value="Concanavalin A-like lectins/glucanases"/>
    <property type="match status" value="1"/>
</dbReference>